<sequence>MVKDRESCGRCSMSAAVDVANTDRDADELGERDPYGEERIEVDEDRLRTLSPGAWAGGLADRLDDAVGRFVWNR</sequence>
<dbReference type="Proteomes" id="UP000183275">
    <property type="component" value="Unassembled WGS sequence"/>
</dbReference>
<dbReference type="AlphaFoldDB" id="A0A1I0PD85"/>
<dbReference type="RefSeq" id="WP_049988804.1">
    <property type="nucleotide sequence ID" value="NZ_FOIS01000003.1"/>
</dbReference>
<organism evidence="1 2">
    <name type="scientific">Natrinema salifodinae</name>
    <dbReference type="NCBI Taxonomy" id="1202768"/>
    <lineage>
        <taxon>Archaea</taxon>
        <taxon>Methanobacteriati</taxon>
        <taxon>Methanobacteriota</taxon>
        <taxon>Stenosarchaea group</taxon>
        <taxon>Halobacteria</taxon>
        <taxon>Halobacteriales</taxon>
        <taxon>Natrialbaceae</taxon>
        <taxon>Natrinema</taxon>
    </lineage>
</organism>
<dbReference type="InterPro" id="IPR058320">
    <property type="entry name" value="DUF8007"/>
</dbReference>
<proteinExistence type="predicted"/>
<dbReference type="OrthoDB" id="165777at2157"/>
<evidence type="ECO:0000313" key="2">
    <source>
        <dbReference type="Proteomes" id="UP000183275"/>
    </source>
</evidence>
<dbReference type="Pfam" id="PF26029">
    <property type="entry name" value="DUF8007"/>
    <property type="match status" value="1"/>
</dbReference>
<name>A0A1I0PD85_9EURY</name>
<dbReference type="eggNOG" id="arCOG06327">
    <property type="taxonomic scope" value="Archaea"/>
</dbReference>
<gene>
    <name evidence="1" type="ORF">SAMN05216285_2368</name>
</gene>
<protein>
    <submittedName>
        <fullName evidence="1">Uncharacterized protein</fullName>
    </submittedName>
</protein>
<dbReference type="EMBL" id="FOIS01000003">
    <property type="protein sequence ID" value="SEW11567.1"/>
    <property type="molecule type" value="Genomic_DNA"/>
</dbReference>
<accession>A0A1I0PD85</accession>
<reference evidence="2" key="1">
    <citation type="submission" date="2016-10" db="EMBL/GenBank/DDBJ databases">
        <authorList>
            <person name="Varghese N."/>
        </authorList>
    </citation>
    <scope>NUCLEOTIDE SEQUENCE [LARGE SCALE GENOMIC DNA]</scope>
    <source>
        <strain evidence="2">CGMCC 1.12284</strain>
    </source>
</reference>
<evidence type="ECO:0000313" key="1">
    <source>
        <dbReference type="EMBL" id="SEW11567.1"/>
    </source>
</evidence>
<keyword evidence="2" id="KW-1185">Reference proteome</keyword>